<dbReference type="Gene3D" id="3.40.50.150">
    <property type="entry name" value="Vaccinia Virus protein VP39"/>
    <property type="match status" value="1"/>
</dbReference>
<dbReference type="KEGG" id="tun:J9260_15095"/>
<dbReference type="InterPro" id="IPR029063">
    <property type="entry name" value="SAM-dependent_MTases_sf"/>
</dbReference>
<dbReference type="EMBL" id="CP072793">
    <property type="protein sequence ID" value="QTR53015.1"/>
    <property type="molecule type" value="Genomic_DNA"/>
</dbReference>
<dbReference type="CDD" id="cd02440">
    <property type="entry name" value="AdoMet_MTases"/>
    <property type="match status" value="1"/>
</dbReference>
<evidence type="ECO:0000256" key="3">
    <source>
        <dbReference type="ARBA" id="ARBA00022679"/>
    </source>
</evidence>
<dbReference type="InterPro" id="IPR011639">
    <property type="entry name" value="MethylTrfase_TaqI-like_dom"/>
</dbReference>
<dbReference type="REBASE" id="485735">
    <property type="entry name" value="M.TunA1ORF15095P"/>
</dbReference>
<dbReference type="SUPFAM" id="SSF53335">
    <property type="entry name" value="S-adenosyl-L-methionine-dependent methyltransferases"/>
    <property type="match status" value="1"/>
</dbReference>
<dbReference type="Proteomes" id="UP000672009">
    <property type="component" value="Chromosome"/>
</dbReference>
<dbReference type="GO" id="GO:0032259">
    <property type="term" value="P:methylation"/>
    <property type="evidence" value="ECO:0007669"/>
    <property type="project" value="UniProtKB-KW"/>
</dbReference>
<evidence type="ECO:0000313" key="7">
    <source>
        <dbReference type="EMBL" id="QTR53015.1"/>
    </source>
</evidence>
<evidence type="ECO:0000313" key="8">
    <source>
        <dbReference type="Proteomes" id="UP000672009"/>
    </source>
</evidence>
<dbReference type="AlphaFoldDB" id="A0A975IHU6"/>
<dbReference type="EC" id="2.1.1.72" evidence="1"/>
<evidence type="ECO:0000256" key="4">
    <source>
        <dbReference type="ARBA" id="ARBA00022691"/>
    </source>
</evidence>
<keyword evidence="3" id="KW-0808">Transferase</keyword>
<feature type="domain" description="Type II methyltransferase M.TaqI-like" evidence="6">
    <location>
        <begin position="127"/>
        <end position="222"/>
    </location>
</feature>
<dbReference type="InterPro" id="IPR050953">
    <property type="entry name" value="N4_N6_ade-DNA_methylase"/>
</dbReference>
<dbReference type="PRINTS" id="PR00507">
    <property type="entry name" value="N12N6MTFRASE"/>
</dbReference>
<reference evidence="7" key="1">
    <citation type="submission" date="2021-04" db="EMBL/GenBank/DDBJ databases">
        <title>Genomics, taxonomy and metabolism of representatives of sulfur bacteria of the genus Thiothrix: Thiothrix fructosivorans QT, Thiothrix unzii A1T and three new species, Thiothrix subterranea sp. nov., Thiothrix litoralis sp. nov. and 'Candidatus Thiothrix anitrata' sp. nov.</title>
        <authorList>
            <person name="Ravin N.V."/>
            <person name="Smolyakov D."/>
            <person name="Rudenko T.S."/>
            <person name="Mardanov A.V."/>
            <person name="Beletsky A.V."/>
            <person name="Markov N.D."/>
            <person name="Fomenkov A.I."/>
            <person name="Roberts R.J."/>
            <person name="Karnachuk O.V."/>
            <person name="Novikov A."/>
            <person name="Grabovich M.Y."/>
        </authorList>
    </citation>
    <scope>NUCLEOTIDE SEQUENCE</scope>
    <source>
        <strain evidence="7">A1</strain>
    </source>
</reference>
<gene>
    <name evidence="7" type="ORF">J9260_15095</name>
</gene>
<keyword evidence="4" id="KW-0949">S-adenosyl-L-methionine</keyword>
<name>A0A975IHU6_9GAMM</name>
<dbReference type="Pfam" id="PF07669">
    <property type="entry name" value="Eco57I"/>
    <property type="match status" value="1"/>
</dbReference>
<keyword evidence="8" id="KW-1185">Reference proteome</keyword>
<evidence type="ECO:0000256" key="1">
    <source>
        <dbReference type="ARBA" id="ARBA00011900"/>
    </source>
</evidence>
<dbReference type="GO" id="GO:0009007">
    <property type="term" value="F:site-specific DNA-methyltransferase (adenine-specific) activity"/>
    <property type="evidence" value="ECO:0007669"/>
    <property type="project" value="UniProtKB-EC"/>
</dbReference>
<evidence type="ECO:0000259" key="6">
    <source>
        <dbReference type="Pfam" id="PF07669"/>
    </source>
</evidence>
<evidence type="ECO:0000256" key="2">
    <source>
        <dbReference type="ARBA" id="ARBA00022603"/>
    </source>
</evidence>
<proteinExistence type="predicted"/>
<dbReference type="PANTHER" id="PTHR33841:SF1">
    <property type="entry name" value="DNA METHYLTRANSFERASE A"/>
    <property type="match status" value="1"/>
</dbReference>
<protein>
    <recommendedName>
        <fullName evidence="1">site-specific DNA-methyltransferase (adenine-specific)</fullName>
        <ecNumber evidence="1">2.1.1.72</ecNumber>
    </recommendedName>
</protein>
<dbReference type="GO" id="GO:0006304">
    <property type="term" value="P:DNA modification"/>
    <property type="evidence" value="ECO:0007669"/>
    <property type="project" value="InterPro"/>
</dbReference>
<organism evidence="7 8">
    <name type="scientific">Thiothrix unzii</name>
    <dbReference type="NCBI Taxonomy" id="111769"/>
    <lineage>
        <taxon>Bacteria</taxon>
        <taxon>Pseudomonadati</taxon>
        <taxon>Pseudomonadota</taxon>
        <taxon>Gammaproteobacteria</taxon>
        <taxon>Thiotrichales</taxon>
        <taxon>Thiotrichaceae</taxon>
        <taxon>Thiothrix</taxon>
    </lineage>
</organism>
<dbReference type="PANTHER" id="PTHR33841">
    <property type="entry name" value="DNA METHYLTRANSFERASE YEEA-RELATED"/>
    <property type="match status" value="1"/>
</dbReference>
<comment type="catalytic activity">
    <reaction evidence="5">
        <text>a 2'-deoxyadenosine in DNA + S-adenosyl-L-methionine = an N(6)-methyl-2'-deoxyadenosine in DNA + S-adenosyl-L-homocysteine + H(+)</text>
        <dbReference type="Rhea" id="RHEA:15197"/>
        <dbReference type="Rhea" id="RHEA-COMP:12418"/>
        <dbReference type="Rhea" id="RHEA-COMP:12419"/>
        <dbReference type="ChEBI" id="CHEBI:15378"/>
        <dbReference type="ChEBI" id="CHEBI:57856"/>
        <dbReference type="ChEBI" id="CHEBI:59789"/>
        <dbReference type="ChEBI" id="CHEBI:90615"/>
        <dbReference type="ChEBI" id="CHEBI:90616"/>
        <dbReference type="EC" id="2.1.1.72"/>
    </reaction>
</comment>
<keyword evidence="2 7" id="KW-0489">Methyltransferase</keyword>
<evidence type="ECO:0000256" key="5">
    <source>
        <dbReference type="ARBA" id="ARBA00047942"/>
    </source>
</evidence>
<sequence length="485" mass="54232">MMITTLVSNHLHREACQQLPDTQRSQLGQYMTSAAIARFMASLFHYPEQARLLDAGAGTGSLTAAFLDAALQHGTSTAVDAWEIDPILRRYLQTTLEQYVQRGQGHITTQLHSIDFIEDTSFAAQTGIGKRYTHAILNPPYKKINTPSRHRQLLRKAGIETVNLYTGFVALAILLLETGGELVAIIPRSFCNGSYYRPFRELLLKQCAIRHIHLFESRSKAFGADDVLQENIIIHLLKNVEQGQVTVSTSHDARFADYQETCFAFTNIVKPSDTEQFIHIPTSHAATDIPAVSTHSLVELGLEVCTGPVVDFRLKECWSAQPGNNTVPLLYPHHFSTGQLVWPKLHKKPNALHLLPASRRWLMPNGHYVLVKRFSSKEERRRVVAYHLTPEMLGSELIGFENHWNIFHIGKAGLDATLASGLATFLNSTVLDDWFRVFSGHTQVNATDLRTLRYPSRAQLLVLGECAASYASLDQTTIDQLVAAL</sequence>
<accession>A0A975IHU6</accession>